<evidence type="ECO:0000313" key="3">
    <source>
        <dbReference type="EMBL" id="ODQ57682.1"/>
    </source>
</evidence>
<evidence type="ECO:0000313" key="4">
    <source>
        <dbReference type="Proteomes" id="UP000094112"/>
    </source>
</evidence>
<dbReference type="RefSeq" id="XP_019036889.1">
    <property type="nucleotide sequence ID" value="XM_019183850.1"/>
</dbReference>
<name>A0A1E3NYA7_WICAA</name>
<organism evidence="3 4">
    <name type="scientific">Wickerhamomyces anomalus (strain ATCC 58044 / CBS 1984 / NCYC 433 / NRRL Y-366-8)</name>
    <name type="common">Yeast</name>
    <name type="synonym">Hansenula anomala</name>
    <dbReference type="NCBI Taxonomy" id="683960"/>
    <lineage>
        <taxon>Eukaryota</taxon>
        <taxon>Fungi</taxon>
        <taxon>Dikarya</taxon>
        <taxon>Ascomycota</taxon>
        <taxon>Saccharomycotina</taxon>
        <taxon>Saccharomycetes</taxon>
        <taxon>Phaffomycetales</taxon>
        <taxon>Wickerhamomycetaceae</taxon>
        <taxon>Wickerhamomyces</taxon>
    </lineage>
</organism>
<dbReference type="Proteomes" id="UP000094112">
    <property type="component" value="Unassembled WGS sequence"/>
</dbReference>
<evidence type="ECO:0000256" key="1">
    <source>
        <dbReference type="SAM" id="MobiDB-lite"/>
    </source>
</evidence>
<accession>A0A1E3NYA7</accession>
<proteinExistence type="predicted"/>
<protein>
    <submittedName>
        <fullName evidence="3">Uncharacterized protein</fullName>
    </submittedName>
</protein>
<dbReference type="EMBL" id="KV454213">
    <property type="protein sequence ID" value="ODQ57682.1"/>
    <property type="molecule type" value="Genomic_DNA"/>
</dbReference>
<feature type="transmembrane region" description="Helical" evidence="2">
    <location>
        <begin position="282"/>
        <end position="302"/>
    </location>
</feature>
<feature type="region of interest" description="Disordered" evidence="1">
    <location>
        <begin position="47"/>
        <end position="76"/>
    </location>
</feature>
<dbReference type="AlphaFoldDB" id="A0A1E3NYA7"/>
<dbReference type="OrthoDB" id="10519086at2759"/>
<keyword evidence="2" id="KW-1133">Transmembrane helix</keyword>
<dbReference type="GeneID" id="30201096"/>
<keyword evidence="4" id="KW-1185">Reference proteome</keyword>
<gene>
    <name evidence="3" type="ORF">WICANDRAFT_65028</name>
</gene>
<keyword evidence="2" id="KW-0812">Transmembrane</keyword>
<reference evidence="3 4" key="1">
    <citation type="journal article" date="2016" name="Proc. Natl. Acad. Sci. U.S.A.">
        <title>Comparative genomics of biotechnologically important yeasts.</title>
        <authorList>
            <person name="Riley R."/>
            <person name="Haridas S."/>
            <person name="Wolfe K.H."/>
            <person name="Lopes M.R."/>
            <person name="Hittinger C.T."/>
            <person name="Goeker M."/>
            <person name="Salamov A.A."/>
            <person name="Wisecaver J.H."/>
            <person name="Long T.M."/>
            <person name="Calvey C.H."/>
            <person name="Aerts A.L."/>
            <person name="Barry K.W."/>
            <person name="Choi C."/>
            <person name="Clum A."/>
            <person name="Coughlan A.Y."/>
            <person name="Deshpande S."/>
            <person name="Douglass A.P."/>
            <person name="Hanson S.J."/>
            <person name="Klenk H.-P."/>
            <person name="LaButti K.M."/>
            <person name="Lapidus A."/>
            <person name="Lindquist E.A."/>
            <person name="Lipzen A.M."/>
            <person name="Meier-Kolthoff J.P."/>
            <person name="Ohm R.A."/>
            <person name="Otillar R.P."/>
            <person name="Pangilinan J.L."/>
            <person name="Peng Y."/>
            <person name="Rokas A."/>
            <person name="Rosa C.A."/>
            <person name="Scheuner C."/>
            <person name="Sibirny A.A."/>
            <person name="Slot J.C."/>
            <person name="Stielow J.B."/>
            <person name="Sun H."/>
            <person name="Kurtzman C.P."/>
            <person name="Blackwell M."/>
            <person name="Grigoriev I.V."/>
            <person name="Jeffries T.W."/>
        </authorList>
    </citation>
    <scope>NUCLEOTIDE SEQUENCE [LARGE SCALE GENOMIC DNA]</scope>
    <source>
        <strain evidence="4">ATCC 58044 / CBS 1984 / NCYC 433 / NRRL Y-366-8</strain>
    </source>
</reference>
<evidence type="ECO:0000256" key="2">
    <source>
        <dbReference type="SAM" id="Phobius"/>
    </source>
</evidence>
<feature type="transmembrane region" description="Helical" evidence="2">
    <location>
        <begin position="248"/>
        <end position="270"/>
    </location>
</feature>
<keyword evidence="2" id="KW-0472">Membrane</keyword>
<sequence length="317" mass="35117">MTAPGANPIYQFSLGRKPTLRLCSGSPRLSVFERQLSLMKTPTIMQNNLLNSPNSGNRSILTNSQGSSPISDLQSSSNSSEATLIASGNNLDNLNPMKYIGINSSKSSIPSNSPVPFKKQNSIQRHKETSSTNKSIAFKIPIQEIINYKNSLEHFINEGLDLVYSITRNDVDLFLDYLSELVIGVFVVFGAEILKLNKDGFLVLVQFVTASVIRIGFKNGEYDSLLLQSPIVPILEGSNLPVEFKRSVSHLITTLQFYILFSTLRITAIFKNNYCIEDSRIDSLSIMGLGAVMILLCLNLIINSLPASRRYNSELEK</sequence>